<dbReference type="PROSITE" id="PS51318">
    <property type="entry name" value="TAT"/>
    <property type="match status" value="1"/>
</dbReference>
<sequence length="434" mass="47411">MPSSPDRGLSRREFGKAAVALGGASALTACLDRFRNEPEEPVPSGVASLEQLPTRQHAWRDRIRLDDHGNALLPRHQILLYLNLGVDGPPGTDARNTVSAALSTLDEAYERSHEGLLHSMAYSPAYFDRFDASLPDDLDLPPPRRLSAFEQPDLDTQDALLHLASDRADVVLEADEALTGDRETANGVTVDARLTDVFSVDARRTGFVGAGMPAERQGELEGIPDSGPVPEKSPLFMGFQAGFRKNQASEDYVTLNEGPFAGGTTKHVANIRQRLDDWYGEQDFDERVMEMFSPTHAEEGLVEGVGSSLGADNGLTPAMIDNIDEAAREFGRVGHAQKNARANRDPDGNVRLLRRHFESTDDDIASLHFPTLQRGIGAFEEVRKAMNGVDLTAATPAVRQRVNNGILEYIFVEHRGNFLVPPMALRALPTPTGE</sequence>
<dbReference type="InterPro" id="IPR055828">
    <property type="entry name" value="DUF7405"/>
</dbReference>
<dbReference type="EMBL" id="AOMD01000021">
    <property type="protein sequence ID" value="EMA44683.1"/>
    <property type="molecule type" value="Genomic_DNA"/>
</dbReference>
<dbReference type="PROSITE" id="PS51257">
    <property type="entry name" value="PROKAR_LIPOPROTEIN"/>
    <property type="match status" value="1"/>
</dbReference>
<dbReference type="OrthoDB" id="212084at2157"/>
<dbReference type="InterPro" id="IPR006311">
    <property type="entry name" value="TAT_signal"/>
</dbReference>
<dbReference type="InParanoid" id="M0MH50"/>
<reference evidence="1 2" key="1">
    <citation type="journal article" date="2014" name="PLoS Genet.">
        <title>Phylogenetically driven sequencing of extremely halophilic archaea reveals strategies for static and dynamic osmo-response.</title>
        <authorList>
            <person name="Becker E.A."/>
            <person name="Seitzer P.M."/>
            <person name="Tritt A."/>
            <person name="Larsen D."/>
            <person name="Krusor M."/>
            <person name="Yao A.I."/>
            <person name="Wu D."/>
            <person name="Madern D."/>
            <person name="Eisen J.A."/>
            <person name="Darling A.E."/>
            <person name="Facciotti M.T."/>
        </authorList>
    </citation>
    <scope>NUCLEOTIDE SEQUENCE [LARGE SCALE GENOMIC DNA]</scope>
    <source>
        <strain evidence="1 2">DSM 5350</strain>
    </source>
</reference>
<dbReference type="PATRIC" id="fig|1227455.4.peg.1739"/>
<evidence type="ECO:0008006" key="3">
    <source>
        <dbReference type="Google" id="ProtNLM"/>
    </source>
</evidence>
<dbReference type="AlphaFoldDB" id="M0MH50"/>
<proteinExistence type="predicted"/>
<evidence type="ECO:0000313" key="1">
    <source>
        <dbReference type="EMBL" id="EMA44683.1"/>
    </source>
</evidence>
<dbReference type="InterPro" id="IPR011008">
    <property type="entry name" value="Dimeric_a/b-barrel"/>
</dbReference>
<name>M0MH50_9EURY</name>
<organism evidence="1 2">
    <name type="scientific">Halococcus saccharolyticus DSM 5350</name>
    <dbReference type="NCBI Taxonomy" id="1227455"/>
    <lineage>
        <taxon>Archaea</taxon>
        <taxon>Methanobacteriati</taxon>
        <taxon>Methanobacteriota</taxon>
        <taxon>Stenosarchaea group</taxon>
        <taxon>Halobacteria</taxon>
        <taxon>Halobacteriales</taxon>
        <taxon>Halococcaceae</taxon>
        <taxon>Halococcus</taxon>
    </lineage>
</organism>
<gene>
    <name evidence="1" type="ORF">C449_08499</name>
</gene>
<evidence type="ECO:0000313" key="2">
    <source>
        <dbReference type="Proteomes" id="UP000011669"/>
    </source>
</evidence>
<dbReference type="Proteomes" id="UP000011669">
    <property type="component" value="Unassembled WGS sequence"/>
</dbReference>
<dbReference type="SUPFAM" id="SSF54909">
    <property type="entry name" value="Dimeric alpha+beta barrel"/>
    <property type="match status" value="1"/>
</dbReference>
<accession>M0MH50</accession>
<protein>
    <recommendedName>
        <fullName evidence="3">Tat pathway signal protein</fullName>
    </recommendedName>
</protein>
<keyword evidence="2" id="KW-1185">Reference proteome</keyword>
<dbReference type="Pfam" id="PF24152">
    <property type="entry name" value="DUF7405"/>
    <property type="match status" value="1"/>
</dbReference>
<dbReference type="RefSeq" id="WP_006077551.1">
    <property type="nucleotide sequence ID" value="NZ_AOMD01000021.1"/>
</dbReference>
<comment type="caution">
    <text evidence="1">The sequence shown here is derived from an EMBL/GenBank/DDBJ whole genome shotgun (WGS) entry which is preliminary data.</text>
</comment>